<evidence type="ECO:0000313" key="2">
    <source>
        <dbReference type="Proteomes" id="UP000285084"/>
    </source>
</evidence>
<sequence length="319" mass="35973">MTPRTNIAWKCLHILPQDISGAYKAHVVGFIPDHTFLEVAVPIYTPITEPYKDLSSKPSVSIESLMTEESLHEHGPLLAYYRAHFDFVENARHGIARHGTSPATYYRERYPSMIPWIEYILLLDTLSVCRPSHPQHCDGDLPSTTDHRTNREKGIKTGLTSEAAQVQWRFSQAIIFISLSLAPSDDQLCSNIADMTPIDIISRLYQGLEDQYNKPQPDPNVIVMIRMLLCSVGVTNNESTMGLLSRRELHFARAVYTLLGGSDSEKLEHVIDYPAFVQRLSRTQMFRGCPLDDAFIGQYAQKCGIGLWSSMPVSQVLYA</sequence>
<organism evidence="1 2">
    <name type="scientific">Fusarium oxysporum</name>
    <name type="common">Fusarium vascular wilt</name>
    <dbReference type="NCBI Taxonomy" id="5507"/>
    <lineage>
        <taxon>Eukaryota</taxon>
        <taxon>Fungi</taxon>
        <taxon>Dikarya</taxon>
        <taxon>Ascomycota</taxon>
        <taxon>Pezizomycotina</taxon>
        <taxon>Sordariomycetes</taxon>
        <taxon>Hypocreomycetidae</taxon>
        <taxon>Hypocreales</taxon>
        <taxon>Nectriaceae</taxon>
        <taxon>Fusarium</taxon>
        <taxon>Fusarium oxysporum species complex</taxon>
    </lineage>
</organism>
<protein>
    <submittedName>
        <fullName evidence="1">Uncharacterized protein</fullName>
    </submittedName>
</protein>
<dbReference type="AlphaFoldDB" id="A0A420MAD5"/>
<proteinExistence type="predicted"/>
<reference evidence="1 2" key="1">
    <citation type="journal article" date="2018" name="Sci. Rep.">
        <title>Characterisation of pathogen-specific regions and novel effector candidates in Fusarium oxysporum f. sp. cepae.</title>
        <authorList>
            <person name="Armitage A.D."/>
            <person name="Taylor A."/>
            <person name="Sobczyk M.K."/>
            <person name="Baxter L."/>
            <person name="Greenfield B.P."/>
            <person name="Bates H.J."/>
            <person name="Wilson F."/>
            <person name="Jackson A.C."/>
            <person name="Ott S."/>
            <person name="Harrison R.J."/>
            <person name="Clarkson J.P."/>
        </authorList>
    </citation>
    <scope>NUCLEOTIDE SEQUENCE [LARGE SCALE GENOMIC DNA]</scope>
    <source>
        <strain evidence="1 2">Fo_A13</strain>
    </source>
</reference>
<dbReference type="VEuPathDB" id="FungiDB:FOXG_14769"/>
<accession>A0A420MAD5</accession>
<name>A0A420MAD5_FUSOX</name>
<evidence type="ECO:0000313" key="1">
    <source>
        <dbReference type="EMBL" id="RKK64603.1"/>
    </source>
</evidence>
<dbReference type="EMBL" id="MRCX01000515">
    <property type="protein sequence ID" value="RKK64603.1"/>
    <property type="molecule type" value="Genomic_DNA"/>
</dbReference>
<gene>
    <name evidence="1" type="ORF">BFJ69_g16691</name>
</gene>
<comment type="caution">
    <text evidence="1">The sequence shown here is derived from an EMBL/GenBank/DDBJ whole genome shotgun (WGS) entry which is preliminary data.</text>
</comment>
<dbReference type="Proteomes" id="UP000285084">
    <property type="component" value="Unassembled WGS sequence"/>
</dbReference>